<sequence length="86" mass="9587">MTLVGDVSKFSNIVNLIAFDPFKNTESASRTATRFPKQNLPQKKKKVIIGVNDGKLASSLAESFLELKADLRKSHHRDPPRHPCSL</sequence>
<proteinExistence type="predicted"/>
<dbReference type="EMBL" id="CATQJA010000522">
    <property type="protein sequence ID" value="CAJ0561047.1"/>
    <property type="molecule type" value="Genomic_DNA"/>
</dbReference>
<keyword evidence="2" id="KW-1185">Reference proteome</keyword>
<evidence type="ECO:0000313" key="1">
    <source>
        <dbReference type="EMBL" id="CAJ0561047.1"/>
    </source>
</evidence>
<gene>
    <name evidence="1" type="ORF">MSPICULIGERA_LOCUS1717</name>
</gene>
<feature type="non-terminal residue" evidence="1">
    <location>
        <position position="86"/>
    </location>
</feature>
<comment type="caution">
    <text evidence="1">The sequence shown here is derived from an EMBL/GenBank/DDBJ whole genome shotgun (WGS) entry which is preliminary data.</text>
</comment>
<name>A0AA36C626_9BILA</name>
<accession>A0AA36C626</accession>
<organism evidence="1 2">
    <name type="scientific">Mesorhabditis spiculigera</name>
    <dbReference type="NCBI Taxonomy" id="96644"/>
    <lineage>
        <taxon>Eukaryota</taxon>
        <taxon>Metazoa</taxon>
        <taxon>Ecdysozoa</taxon>
        <taxon>Nematoda</taxon>
        <taxon>Chromadorea</taxon>
        <taxon>Rhabditida</taxon>
        <taxon>Rhabditina</taxon>
        <taxon>Rhabditomorpha</taxon>
        <taxon>Rhabditoidea</taxon>
        <taxon>Rhabditidae</taxon>
        <taxon>Mesorhabditinae</taxon>
        <taxon>Mesorhabditis</taxon>
    </lineage>
</organism>
<dbReference type="AlphaFoldDB" id="A0AA36C626"/>
<protein>
    <submittedName>
        <fullName evidence="1">Uncharacterized protein</fullName>
    </submittedName>
</protein>
<reference evidence="1" key="1">
    <citation type="submission" date="2023-06" db="EMBL/GenBank/DDBJ databases">
        <authorList>
            <person name="Delattre M."/>
        </authorList>
    </citation>
    <scope>NUCLEOTIDE SEQUENCE</scope>
    <source>
        <strain evidence="1">AF72</strain>
    </source>
</reference>
<evidence type="ECO:0000313" key="2">
    <source>
        <dbReference type="Proteomes" id="UP001177023"/>
    </source>
</evidence>
<dbReference type="Proteomes" id="UP001177023">
    <property type="component" value="Unassembled WGS sequence"/>
</dbReference>